<keyword evidence="1" id="KW-1133">Transmembrane helix</keyword>
<dbReference type="Proteomes" id="UP000199451">
    <property type="component" value="Unassembled WGS sequence"/>
</dbReference>
<dbReference type="EMBL" id="FNHL01000007">
    <property type="protein sequence ID" value="SDN18853.1"/>
    <property type="molecule type" value="Genomic_DNA"/>
</dbReference>
<evidence type="ECO:0000256" key="1">
    <source>
        <dbReference type="SAM" id="Phobius"/>
    </source>
</evidence>
<organism evidence="2 3">
    <name type="scientific">Halogranum gelatinilyticum</name>
    <dbReference type="NCBI Taxonomy" id="660521"/>
    <lineage>
        <taxon>Archaea</taxon>
        <taxon>Methanobacteriati</taxon>
        <taxon>Methanobacteriota</taxon>
        <taxon>Stenosarchaea group</taxon>
        <taxon>Halobacteria</taxon>
        <taxon>Halobacteriales</taxon>
        <taxon>Haloferacaceae</taxon>
    </lineage>
</organism>
<name>A0A1G9ZEI0_9EURY</name>
<accession>A0A1G9ZEI0</accession>
<protein>
    <submittedName>
        <fullName evidence="2">Uncharacterized protein</fullName>
    </submittedName>
</protein>
<keyword evidence="1" id="KW-0472">Membrane</keyword>
<sequence length="40" mass="4388">MHFPSSRTPEGAFEYLLALILGLLVVVSLFFLATGMVHLP</sequence>
<gene>
    <name evidence="2" type="ORF">SAMN04487949_3598</name>
</gene>
<dbReference type="RefSeq" id="WP_280140467.1">
    <property type="nucleotide sequence ID" value="NZ_FNHL01000007.1"/>
</dbReference>
<keyword evidence="1" id="KW-0812">Transmembrane</keyword>
<evidence type="ECO:0000313" key="3">
    <source>
        <dbReference type="Proteomes" id="UP000199451"/>
    </source>
</evidence>
<dbReference type="AlphaFoldDB" id="A0A1G9ZEI0"/>
<evidence type="ECO:0000313" key="2">
    <source>
        <dbReference type="EMBL" id="SDN18853.1"/>
    </source>
</evidence>
<proteinExistence type="predicted"/>
<reference evidence="3" key="1">
    <citation type="submission" date="2016-10" db="EMBL/GenBank/DDBJ databases">
        <authorList>
            <person name="Varghese N."/>
            <person name="Submissions S."/>
        </authorList>
    </citation>
    <scope>NUCLEOTIDE SEQUENCE [LARGE SCALE GENOMIC DNA]</scope>
    <source>
        <strain evidence="3">CGMCC 1.10119</strain>
    </source>
</reference>
<feature type="transmembrane region" description="Helical" evidence="1">
    <location>
        <begin position="12"/>
        <end position="33"/>
    </location>
</feature>
<keyword evidence="3" id="KW-1185">Reference proteome</keyword>